<proteinExistence type="inferred from homology"/>
<name>A0A1Y1CEE2_9BACT</name>
<dbReference type="EMBL" id="AP018042">
    <property type="protein sequence ID" value="BAX78483.1"/>
    <property type="molecule type" value="Genomic_DNA"/>
</dbReference>
<keyword evidence="5" id="KW-0998">Cell outer membrane</keyword>
<evidence type="ECO:0000256" key="4">
    <source>
        <dbReference type="ARBA" id="ARBA00023136"/>
    </source>
</evidence>
<dbReference type="RefSeq" id="WP_096427421.1">
    <property type="nucleotide sequence ID" value="NZ_AP018042.1"/>
</dbReference>
<comment type="subcellular location">
    <subcellularLocation>
        <location evidence="1">Cell outer membrane</location>
    </subcellularLocation>
</comment>
<evidence type="ECO:0000313" key="10">
    <source>
        <dbReference type="Proteomes" id="UP000218267"/>
    </source>
</evidence>
<dbReference type="Pfam" id="PF14322">
    <property type="entry name" value="SusD-like_3"/>
    <property type="match status" value="1"/>
</dbReference>
<evidence type="ECO:0000256" key="6">
    <source>
        <dbReference type="SAM" id="SignalP"/>
    </source>
</evidence>
<evidence type="ECO:0000256" key="3">
    <source>
        <dbReference type="ARBA" id="ARBA00022729"/>
    </source>
</evidence>
<evidence type="ECO:0000256" key="2">
    <source>
        <dbReference type="ARBA" id="ARBA00006275"/>
    </source>
</evidence>
<dbReference type="KEGG" id="mbas:ALGA_0088"/>
<dbReference type="InterPro" id="IPR012944">
    <property type="entry name" value="SusD_RagB_dom"/>
</dbReference>
<accession>A0A1Y1CEE2</accession>
<feature type="chain" id="PRO_5012508066" description="RagB/SusD family nutrient uptake outer membrane protein" evidence="6">
    <location>
        <begin position="23"/>
        <end position="591"/>
    </location>
</feature>
<keyword evidence="3 6" id="KW-0732">Signal</keyword>
<dbReference type="OrthoDB" id="9792139at2"/>
<keyword evidence="4" id="KW-0472">Membrane</keyword>
<dbReference type="InterPro" id="IPR011990">
    <property type="entry name" value="TPR-like_helical_dom_sf"/>
</dbReference>
<protein>
    <recommendedName>
        <fullName evidence="11">RagB/SusD family nutrient uptake outer membrane protein</fullName>
    </recommendedName>
</protein>
<reference evidence="9 10" key="1">
    <citation type="journal article" date="2018" name="Mar. Genomics">
        <title>Complete genome sequence of Marinifilaceae bacterium strain SPP2, isolated from the Antarctic marine sediment.</title>
        <authorList>
            <person name="Watanabe M."/>
            <person name="Kojima H."/>
            <person name="Fukui M."/>
        </authorList>
    </citation>
    <scope>NUCLEOTIDE SEQUENCE [LARGE SCALE GENOMIC DNA]</scope>
    <source>
        <strain evidence="9 10">SPP2</strain>
    </source>
</reference>
<comment type="similarity">
    <text evidence="2">Belongs to the SusD family.</text>
</comment>
<feature type="signal peptide" evidence="6">
    <location>
        <begin position="1"/>
        <end position="22"/>
    </location>
</feature>
<gene>
    <name evidence="9" type="ORF">ALGA_0088</name>
</gene>
<dbReference type="AlphaFoldDB" id="A0A1Y1CEE2"/>
<dbReference type="Gene3D" id="1.25.40.390">
    <property type="match status" value="1"/>
</dbReference>
<evidence type="ECO:0000256" key="5">
    <source>
        <dbReference type="ARBA" id="ARBA00023237"/>
    </source>
</evidence>
<dbReference type="SUPFAM" id="SSF48452">
    <property type="entry name" value="TPR-like"/>
    <property type="match status" value="1"/>
</dbReference>
<dbReference type="InterPro" id="IPR033985">
    <property type="entry name" value="SusD-like_N"/>
</dbReference>
<evidence type="ECO:0008006" key="11">
    <source>
        <dbReference type="Google" id="ProtNLM"/>
    </source>
</evidence>
<feature type="domain" description="SusD-like N-terminal" evidence="8">
    <location>
        <begin position="59"/>
        <end position="177"/>
    </location>
</feature>
<evidence type="ECO:0000259" key="7">
    <source>
        <dbReference type="Pfam" id="PF07980"/>
    </source>
</evidence>
<organism evidence="9 10">
    <name type="scientific">Labilibaculum antarcticum</name>
    <dbReference type="NCBI Taxonomy" id="1717717"/>
    <lineage>
        <taxon>Bacteria</taxon>
        <taxon>Pseudomonadati</taxon>
        <taxon>Bacteroidota</taxon>
        <taxon>Bacteroidia</taxon>
        <taxon>Marinilabiliales</taxon>
        <taxon>Marinifilaceae</taxon>
        <taxon>Labilibaculum</taxon>
    </lineage>
</organism>
<keyword evidence="10" id="KW-1185">Reference proteome</keyword>
<dbReference type="Proteomes" id="UP000218267">
    <property type="component" value="Chromosome"/>
</dbReference>
<dbReference type="Pfam" id="PF07980">
    <property type="entry name" value="SusD_RagB"/>
    <property type="match status" value="1"/>
</dbReference>
<evidence type="ECO:0000256" key="1">
    <source>
        <dbReference type="ARBA" id="ARBA00004442"/>
    </source>
</evidence>
<dbReference type="GO" id="GO:0009279">
    <property type="term" value="C:cell outer membrane"/>
    <property type="evidence" value="ECO:0007669"/>
    <property type="project" value="UniProtKB-SubCell"/>
</dbReference>
<evidence type="ECO:0000313" key="9">
    <source>
        <dbReference type="EMBL" id="BAX78483.1"/>
    </source>
</evidence>
<feature type="domain" description="RagB/SusD" evidence="7">
    <location>
        <begin position="275"/>
        <end position="590"/>
    </location>
</feature>
<sequence length="591" mass="67097">MKINILKYIVAASVLLSFSSCDDYLTEVNPNEISTESYWLDLSDCNNGLTSVYNQFRNPNLMSVPEETKRSDLAFPGWGRPNTSDVYYLQTFTASSGGANNKWENLYKGIFRANQVIKGLNGIEADMTTTDKKEQWVQLNAQARFFRGLFYFYLHSSYNNGNVILYDFVPESEADFNQPLTDAAIIKEFFRADLEYALDNLPSAWTKYDALGTPDNNSNLGRVTAGAAATVLGKSYLYEKNYEGAAFYFKQVIDKGIYQLVDVADNFTTQGEFNNESILEIAYNAALKIDESEWSAEGTTNTYHMQFSPVGGWRSVYPSNWLLMAYMEDPMDPSDPRNIVTEEDGTKRLRTFSLRTSYSVALVEDKDMTYYEGNVTADGTAFNNGEPGYWRKMTNWDILNTEKVTNNKSGINFRVIRYADVLLMYAECLIKGGTDNGGVTEALKYINKVRYRSALMLLGPSAGSENSTSTHNDVTYTAQSLMDHIMYKERPLELSAEGYAIRQLDMRRWGITKARLTDLASRYYKRGDYKFYSELQSKDITRWGSVLQHATSADFDYKSMDYVQSAVNYNEATHAYWPIPTSETTANSEVN</sequence>
<dbReference type="PROSITE" id="PS51257">
    <property type="entry name" value="PROKAR_LIPOPROTEIN"/>
    <property type="match status" value="1"/>
</dbReference>
<evidence type="ECO:0000259" key="8">
    <source>
        <dbReference type="Pfam" id="PF14322"/>
    </source>
</evidence>
<reference evidence="10" key="2">
    <citation type="journal article" date="2020" name="Antonie Van Leeuwenhoek">
        <title>Labilibaculum antarcticum sp. nov., a novel facultative anaerobic, psychrotorelant bacterium isolated from marine sediment of Antarctica.</title>
        <authorList>
            <person name="Watanabe M."/>
            <person name="Kojima H."/>
            <person name="Fukui M."/>
        </authorList>
    </citation>
    <scope>NUCLEOTIDE SEQUENCE [LARGE SCALE GENOMIC DNA]</scope>
    <source>
        <strain evidence="10">SPP2</strain>
    </source>
</reference>